<gene>
    <name evidence="2" type="ORF">Taro_022099</name>
</gene>
<feature type="compositionally biased region" description="Gly residues" evidence="1">
    <location>
        <begin position="12"/>
        <end position="23"/>
    </location>
</feature>
<comment type="caution">
    <text evidence="2">The sequence shown here is derived from an EMBL/GenBank/DDBJ whole genome shotgun (WGS) entry which is preliminary data.</text>
</comment>
<name>A0A843V4B9_COLES</name>
<feature type="region of interest" description="Disordered" evidence="1">
    <location>
        <begin position="1"/>
        <end position="23"/>
    </location>
</feature>
<evidence type="ECO:0000256" key="1">
    <source>
        <dbReference type="SAM" id="MobiDB-lite"/>
    </source>
</evidence>
<protein>
    <submittedName>
        <fullName evidence="2">Uncharacterized protein</fullName>
    </submittedName>
</protein>
<accession>A0A843V4B9</accession>
<reference evidence="2" key="1">
    <citation type="submission" date="2017-07" db="EMBL/GenBank/DDBJ databases">
        <title>Taro Niue Genome Assembly and Annotation.</title>
        <authorList>
            <person name="Atibalentja N."/>
            <person name="Keating K."/>
            <person name="Fields C.J."/>
        </authorList>
    </citation>
    <scope>NUCLEOTIDE SEQUENCE</scope>
    <source>
        <strain evidence="2">Niue_2</strain>
        <tissue evidence="2">Leaf</tissue>
    </source>
</reference>
<organism evidence="2 3">
    <name type="scientific">Colocasia esculenta</name>
    <name type="common">Wild taro</name>
    <name type="synonym">Arum esculentum</name>
    <dbReference type="NCBI Taxonomy" id="4460"/>
    <lineage>
        <taxon>Eukaryota</taxon>
        <taxon>Viridiplantae</taxon>
        <taxon>Streptophyta</taxon>
        <taxon>Embryophyta</taxon>
        <taxon>Tracheophyta</taxon>
        <taxon>Spermatophyta</taxon>
        <taxon>Magnoliopsida</taxon>
        <taxon>Liliopsida</taxon>
        <taxon>Araceae</taxon>
        <taxon>Aroideae</taxon>
        <taxon>Colocasieae</taxon>
        <taxon>Colocasia</taxon>
    </lineage>
</organism>
<dbReference type="AlphaFoldDB" id="A0A843V4B9"/>
<sequence length="23" mass="2479">MGGDYENRVLGLGRGSGAWGRNR</sequence>
<dbReference type="EMBL" id="NMUH01001156">
    <property type="protein sequence ID" value="MQL89517.1"/>
    <property type="molecule type" value="Genomic_DNA"/>
</dbReference>
<evidence type="ECO:0000313" key="2">
    <source>
        <dbReference type="EMBL" id="MQL89517.1"/>
    </source>
</evidence>
<evidence type="ECO:0000313" key="3">
    <source>
        <dbReference type="Proteomes" id="UP000652761"/>
    </source>
</evidence>
<keyword evidence="3" id="KW-1185">Reference proteome</keyword>
<dbReference type="Proteomes" id="UP000652761">
    <property type="component" value="Unassembled WGS sequence"/>
</dbReference>
<proteinExistence type="predicted"/>